<keyword evidence="1" id="KW-1133">Transmembrane helix</keyword>
<dbReference type="KEGG" id="fpal:HYN49_04925"/>
<keyword evidence="1" id="KW-0472">Membrane</keyword>
<evidence type="ECO:0000313" key="2">
    <source>
        <dbReference type="EMBL" id="AWI25293.1"/>
    </source>
</evidence>
<keyword evidence="3" id="KW-1185">Reference proteome</keyword>
<proteinExistence type="predicted"/>
<feature type="transmembrane region" description="Helical" evidence="1">
    <location>
        <begin position="21"/>
        <end position="54"/>
    </location>
</feature>
<keyword evidence="1" id="KW-0812">Transmembrane</keyword>
<organism evidence="2 3">
    <name type="scientific">Flavobacterium pallidum</name>
    <dbReference type="NCBI Taxonomy" id="2172098"/>
    <lineage>
        <taxon>Bacteria</taxon>
        <taxon>Pseudomonadati</taxon>
        <taxon>Bacteroidota</taxon>
        <taxon>Flavobacteriia</taxon>
        <taxon>Flavobacteriales</taxon>
        <taxon>Flavobacteriaceae</taxon>
        <taxon>Flavobacterium</taxon>
    </lineage>
</organism>
<feature type="transmembrane region" description="Helical" evidence="1">
    <location>
        <begin position="66"/>
        <end position="86"/>
    </location>
</feature>
<evidence type="ECO:0008006" key="4">
    <source>
        <dbReference type="Google" id="ProtNLM"/>
    </source>
</evidence>
<dbReference type="EMBL" id="CP029187">
    <property type="protein sequence ID" value="AWI25293.1"/>
    <property type="molecule type" value="Genomic_DNA"/>
</dbReference>
<protein>
    <recommendedName>
        <fullName evidence="4">Prepilin type IV endopeptidase peptidase domain-containing protein</fullName>
    </recommendedName>
</protein>
<name>A0A2S1SFV8_9FLAO</name>
<evidence type="ECO:0000256" key="1">
    <source>
        <dbReference type="SAM" id="Phobius"/>
    </source>
</evidence>
<dbReference type="Proteomes" id="UP000244937">
    <property type="component" value="Chromosome"/>
</dbReference>
<gene>
    <name evidence="2" type="ORF">HYN49_04925</name>
</gene>
<dbReference type="AlphaFoldDB" id="A0A2S1SFV8"/>
<accession>A0A2S1SFV8</accession>
<sequence>MGILYFNQKKKVLDHLGTGDMLMFLFLCFCFSVVSFFILFVFSLVFSLVLHLVLKTKYPRHQSVPLAGYMSVYFSAVYAISLIMHYNSIFIN</sequence>
<evidence type="ECO:0000313" key="3">
    <source>
        <dbReference type="Proteomes" id="UP000244937"/>
    </source>
</evidence>
<reference evidence="2 3" key="1">
    <citation type="submission" date="2018-05" db="EMBL/GenBank/DDBJ databases">
        <title>Genome sequencing of Flavobacterium sp. HYN0049.</title>
        <authorList>
            <person name="Yi H."/>
            <person name="Baek C."/>
        </authorList>
    </citation>
    <scope>NUCLEOTIDE SEQUENCE [LARGE SCALE GENOMIC DNA]</scope>
    <source>
        <strain evidence="2 3">HYN0049</strain>
    </source>
</reference>